<reference evidence="2" key="1">
    <citation type="submission" date="2025-08" db="UniProtKB">
        <authorList>
            <consortium name="RefSeq"/>
        </authorList>
    </citation>
    <scope>IDENTIFICATION</scope>
    <source>
        <strain evidence="2">15085-1641.00</strain>
        <tissue evidence="2">Whole body</tissue>
    </source>
</reference>
<evidence type="ECO:0000313" key="2">
    <source>
        <dbReference type="RefSeq" id="XP_023161485.2"/>
    </source>
</evidence>
<dbReference type="OrthoDB" id="7809140at2759"/>
<gene>
    <name evidence="2" type="primary">LOC111593113</name>
</gene>
<name>A0A6J1L8W7_DROHY</name>
<sequence length="262" mass="31207">MFKLTRAFSSPLFRQNLTKCWWQNRHIISQVPRNREVSCMSYRRPGWRPALRYWLSGLRSRYCMWKLRRVLGPEFDEFDFLVGVRQAATLMIEAVRQANWKRIRSCCTDQGACVIYRLTQNQRNLQYTKLVRFESQHLCQVMPISVQRLVEQGRRYVYANIVFVGLRDLCDFASSREQQEMLKQIRDVLQGSQIPEQITPTHRRIVLGEFMLTLRKELAESESEENEPKDWLVDAYNIFGVKLVNYSPVTLQYRIIEFLKPV</sequence>
<dbReference type="GeneID" id="111593113"/>
<evidence type="ECO:0000313" key="1">
    <source>
        <dbReference type="Proteomes" id="UP000504633"/>
    </source>
</evidence>
<dbReference type="PANTHER" id="PTHR13333:SF5">
    <property type="entry name" value="M-AAA PROTEASE-INTERACTING PROTEIN 1, MITOCHONDRIAL"/>
    <property type="match status" value="1"/>
</dbReference>
<dbReference type="Proteomes" id="UP000504633">
    <property type="component" value="Unplaced"/>
</dbReference>
<keyword evidence="1" id="KW-1185">Reference proteome</keyword>
<organism evidence="1 2">
    <name type="scientific">Drosophila hydei</name>
    <name type="common">Fruit fly</name>
    <dbReference type="NCBI Taxonomy" id="7224"/>
    <lineage>
        <taxon>Eukaryota</taxon>
        <taxon>Metazoa</taxon>
        <taxon>Ecdysozoa</taxon>
        <taxon>Arthropoda</taxon>
        <taxon>Hexapoda</taxon>
        <taxon>Insecta</taxon>
        <taxon>Pterygota</taxon>
        <taxon>Neoptera</taxon>
        <taxon>Endopterygota</taxon>
        <taxon>Diptera</taxon>
        <taxon>Brachycera</taxon>
        <taxon>Muscomorpha</taxon>
        <taxon>Ephydroidea</taxon>
        <taxon>Drosophilidae</taxon>
        <taxon>Drosophila</taxon>
    </lineage>
</organism>
<dbReference type="OMA" id="RYCLWRL"/>
<dbReference type="AlphaFoldDB" id="A0A6J1L8W7"/>
<dbReference type="GO" id="GO:0005743">
    <property type="term" value="C:mitochondrial inner membrane"/>
    <property type="evidence" value="ECO:0007669"/>
    <property type="project" value="TreeGrafter"/>
</dbReference>
<protein>
    <submittedName>
        <fullName evidence="2">Uncharacterized protein LOC111593113</fullName>
    </submittedName>
</protein>
<dbReference type="RefSeq" id="XP_023161485.2">
    <property type="nucleotide sequence ID" value="XM_023305717.2"/>
</dbReference>
<accession>A0A6J1L8W7</accession>
<dbReference type="KEGG" id="dhe:111593113"/>
<proteinExistence type="predicted"/>
<dbReference type="GO" id="GO:0043022">
    <property type="term" value="F:ribosome binding"/>
    <property type="evidence" value="ECO:0007669"/>
    <property type="project" value="TreeGrafter"/>
</dbReference>
<dbReference type="GO" id="GO:0032979">
    <property type="term" value="P:protein insertion into mitochondrial inner membrane from matrix"/>
    <property type="evidence" value="ECO:0007669"/>
    <property type="project" value="TreeGrafter"/>
</dbReference>
<dbReference type="PANTHER" id="PTHR13333">
    <property type="entry name" value="M-AAA PROTEASE-INTERACTING PROTEIN 1, MITOCHONDRIAL"/>
    <property type="match status" value="1"/>
</dbReference>